<dbReference type="AlphaFoldDB" id="A0A7W8F4F6"/>
<dbReference type="Proteomes" id="UP000528608">
    <property type="component" value="Unassembled WGS sequence"/>
</dbReference>
<protein>
    <recommendedName>
        <fullName evidence="4">Serine/threonine protein kinase</fullName>
    </recommendedName>
</protein>
<gene>
    <name evidence="2" type="ORF">FHS36_004294</name>
</gene>
<evidence type="ECO:0000313" key="3">
    <source>
        <dbReference type="Proteomes" id="UP000528608"/>
    </source>
</evidence>
<accession>A0A7W8F4F6</accession>
<evidence type="ECO:0000256" key="1">
    <source>
        <dbReference type="SAM" id="MobiDB-lite"/>
    </source>
</evidence>
<reference evidence="2 3" key="1">
    <citation type="submission" date="2020-08" db="EMBL/GenBank/DDBJ databases">
        <title>Genomic Encyclopedia of Type Strains, Phase III (KMG-III): the genomes of soil and plant-associated and newly described type strains.</title>
        <authorList>
            <person name="Whitman W."/>
        </authorList>
    </citation>
    <scope>NUCLEOTIDE SEQUENCE [LARGE SCALE GENOMIC DNA]</scope>
    <source>
        <strain evidence="2 3">CECT 3259</strain>
    </source>
</reference>
<feature type="region of interest" description="Disordered" evidence="1">
    <location>
        <begin position="171"/>
        <end position="220"/>
    </location>
</feature>
<dbReference type="EMBL" id="JACHJF010000014">
    <property type="protein sequence ID" value="MBB5120845.1"/>
    <property type="molecule type" value="Genomic_DNA"/>
</dbReference>
<evidence type="ECO:0000313" key="2">
    <source>
        <dbReference type="EMBL" id="MBB5120845.1"/>
    </source>
</evidence>
<dbReference type="RefSeq" id="WP_228773356.1">
    <property type="nucleotide sequence ID" value="NZ_JACHJF010000014.1"/>
</dbReference>
<evidence type="ECO:0008006" key="4">
    <source>
        <dbReference type="Google" id="ProtNLM"/>
    </source>
</evidence>
<name>A0A7W8F4F6_STREU</name>
<comment type="caution">
    <text evidence="2">The sequence shown here is derived from an EMBL/GenBank/DDBJ whole genome shotgun (WGS) entry which is preliminary data.</text>
</comment>
<sequence>MEHGGEFVKVAARRRDFPVPFELARLVLPVARRIGIVNVFGPEPRYLATASASGATTNWPLLDERSVYFRVLVALCEPQLRGYPPGAVPTIADVISRLQETACAPAMSRAAVNHHINYLATEKLQVNEWAGVADGKRSYWKREAIVAMALRSGLVGEQHLTLLPARCGSAARRAGADTRPAGPDARRADPGRVSGPQGRVTGPQEPFPSCGPVPPRRPGR</sequence>
<feature type="compositionally biased region" description="Pro residues" evidence="1">
    <location>
        <begin position="205"/>
        <end position="220"/>
    </location>
</feature>
<proteinExistence type="predicted"/>
<organism evidence="2 3">
    <name type="scientific">Streptomyces eurocidicus</name>
    <name type="common">Streptoverticillium eurocidicus</name>
    <dbReference type="NCBI Taxonomy" id="66423"/>
    <lineage>
        <taxon>Bacteria</taxon>
        <taxon>Bacillati</taxon>
        <taxon>Actinomycetota</taxon>
        <taxon>Actinomycetes</taxon>
        <taxon>Kitasatosporales</taxon>
        <taxon>Streptomycetaceae</taxon>
        <taxon>Streptomyces</taxon>
    </lineage>
</organism>